<gene>
    <name evidence="2" type="ORF">GCM10009083_24100</name>
</gene>
<proteinExistence type="predicted"/>
<evidence type="ECO:0000256" key="1">
    <source>
        <dbReference type="SAM" id="Phobius"/>
    </source>
</evidence>
<comment type="caution">
    <text evidence="2">The sequence shown here is derived from an EMBL/GenBank/DDBJ whole genome shotgun (WGS) entry which is preliminary data.</text>
</comment>
<feature type="transmembrane region" description="Helical" evidence="1">
    <location>
        <begin position="38"/>
        <end position="62"/>
    </location>
</feature>
<name>A0ABQ2CRR2_9GAMM</name>
<keyword evidence="1" id="KW-0812">Transmembrane</keyword>
<keyword evidence="3" id="KW-1185">Reference proteome</keyword>
<evidence type="ECO:0008006" key="4">
    <source>
        <dbReference type="Google" id="ProtNLM"/>
    </source>
</evidence>
<dbReference type="EMBL" id="BMNN01000006">
    <property type="protein sequence ID" value="GGJ06308.1"/>
    <property type="molecule type" value="Genomic_DNA"/>
</dbReference>
<dbReference type="RefSeq" id="WP_188636904.1">
    <property type="nucleotide sequence ID" value="NZ_BMNN01000006.1"/>
</dbReference>
<evidence type="ECO:0000313" key="2">
    <source>
        <dbReference type="EMBL" id="GGJ06308.1"/>
    </source>
</evidence>
<evidence type="ECO:0000313" key="3">
    <source>
        <dbReference type="Proteomes" id="UP000633263"/>
    </source>
</evidence>
<accession>A0ABQ2CRR2</accession>
<protein>
    <recommendedName>
        <fullName evidence="4">DUF3311 domain-containing protein</fullName>
    </recommendedName>
</protein>
<dbReference type="Proteomes" id="UP000633263">
    <property type="component" value="Unassembled WGS sequence"/>
</dbReference>
<sequence length="73" mass="7964">MKNDLRLIAAWLTIPVLLGVGSTVWLMGMPEEQLAGPIFHLAFGALQLGMCLTCVAGTVVVMKLLRQRREGRA</sequence>
<keyword evidence="1" id="KW-0472">Membrane</keyword>
<keyword evidence="1" id="KW-1133">Transmembrane helix</keyword>
<feature type="transmembrane region" description="Helical" evidence="1">
    <location>
        <begin position="7"/>
        <end position="26"/>
    </location>
</feature>
<organism evidence="2 3">
    <name type="scientific">Halopseudomonas pertucinogena</name>
    <dbReference type="NCBI Taxonomy" id="86175"/>
    <lineage>
        <taxon>Bacteria</taxon>
        <taxon>Pseudomonadati</taxon>
        <taxon>Pseudomonadota</taxon>
        <taxon>Gammaproteobacteria</taxon>
        <taxon>Pseudomonadales</taxon>
        <taxon>Pseudomonadaceae</taxon>
        <taxon>Halopseudomonas</taxon>
    </lineage>
</organism>
<reference evidence="3" key="1">
    <citation type="journal article" date="2019" name="Int. J. Syst. Evol. Microbiol.">
        <title>The Global Catalogue of Microorganisms (GCM) 10K type strain sequencing project: providing services to taxonomists for standard genome sequencing and annotation.</title>
        <authorList>
            <consortium name="The Broad Institute Genomics Platform"/>
            <consortium name="The Broad Institute Genome Sequencing Center for Infectious Disease"/>
            <person name="Wu L."/>
            <person name="Ma J."/>
        </authorList>
    </citation>
    <scope>NUCLEOTIDE SEQUENCE [LARGE SCALE GENOMIC DNA]</scope>
    <source>
        <strain evidence="3">JCM 11590</strain>
    </source>
</reference>